<proteinExistence type="predicted"/>
<name>A0A4C1ZUD5_EUMVA</name>
<keyword evidence="3" id="KW-1185">Reference proteome</keyword>
<feature type="region of interest" description="Disordered" evidence="1">
    <location>
        <begin position="1"/>
        <end position="45"/>
    </location>
</feature>
<protein>
    <submittedName>
        <fullName evidence="2">Uncharacterized protein</fullName>
    </submittedName>
</protein>
<organism evidence="2 3">
    <name type="scientific">Eumeta variegata</name>
    <name type="common">Bagworm moth</name>
    <name type="synonym">Eumeta japonica</name>
    <dbReference type="NCBI Taxonomy" id="151549"/>
    <lineage>
        <taxon>Eukaryota</taxon>
        <taxon>Metazoa</taxon>
        <taxon>Ecdysozoa</taxon>
        <taxon>Arthropoda</taxon>
        <taxon>Hexapoda</taxon>
        <taxon>Insecta</taxon>
        <taxon>Pterygota</taxon>
        <taxon>Neoptera</taxon>
        <taxon>Endopterygota</taxon>
        <taxon>Lepidoptera</taxon>
        <taxon>Glossata</taxon>
        <taxon>Ditrysia</taxon>
        <taxon>Tineoidea</taxon>
        <taxon>Psychidae</taxon>
        <taxon>Oiketicinae</taxon>
        <taxon>Eumeta</taxon>
    </lineage>
</organism>
<reference evidence="2 3" key="1">
    <citation type="journal article" date="2019" name="Commun. Biol.">
        <title>The bagworm genome reveals a unique fibroin gene that provides high tensile strength.</title>
        <authorList>
            <person name="Kono N."/>
            <person name="Nakamura H."/>
            <person name="Ohtoshi R."/>
            <person name="Tomita M."/>
            <person name="Numata K."/>
            <person name="Arakawa K."/>
        </authorList>
    </citation>
    <scope>NUCLEOTIDE SEQUENCE [LARGE SCALE GENOMIC DNA]</scope>
</reference>
<evidence type="ECO:0000313" key="3">
    <source>
        <dbReference type="Proteomes" id="UP000299102"/>
    </source>
</evidence>
<sequence length="140" mass="15852">MRTFVTQHEGSGSSQPSNRKDQTQRVARKGSTVKGLTANVNGQDSMGTNDVGRIKGYVQLVQRITLSHYDTYRCMGYADKLTCPDANDRVEKGFCRLILTNKRIWTYDIYKANLSDGRATRDLLENLMQAKIRALETDNE</sequence>
<feature type="compositionally biased region" description="Polar residues" evidence="1">
    <location>
        <begin position="1"/>
        <end position="17"/>
    </location>
</feature>
<dbReference type="AlphaFoldDB" id="A0A4C1ZUD5"/>
<comment type="caution">
    <text evidence="2">The sequence shown here is derived from an EMBL/GenBank/DDBJ whole genome shotgun (WGS) entry which is preliminary data.</text>
</comment>
<gene>
    <name evidence="2" type="ORF">EVAR_62011_1</name>
</gene>
<accession>A0A4C1ZUD5</accession>
<dbReference type="Proteomes" id="UP000299102">
    <property type="component" value="Unassembled WGS sequence"/>
</dbReference>
<evidence type="ECO:0000313" key="2">
    <source>
        <dbReference type="EMBL" id="GBP91062.1"/>
    </source>
</evidence>
<evidence type="ECO:0000256" key="1">
    <source>
        <dbReference type="SAM" id="MobiDB-lite"/>
    </source>
</evidence>
<dbReference type="EMBL" id="BGZK01002138">
    <property type="protein sequence ID" value="GBP91062.1"/>
    <property type="molecule type" value="Genomic_DNA"/>
</dbReference>